<accession>A0A4U5J8P7</accession>
<dbReference type="EMBL" id="QKNX01000009">
    <property type="protein sequence ID" value="TKR24466.1"/>
    <property type="molecule type" value="Genomic_DNA"/>
</dbReference>
<dbReference type="InterPro" id="IPR012340">
    <property type="entry name" value="NA-bd_OB-fold"/>
</dbReference>
<evidence type="ECO:0000256" key="1">
    <source>
        <dbReference type="SAM" id="MobiDB-lite"/>
    </source>
</evidence>
<dbReference type="SUPFAM" id="SSF50249">
    <property type="entry name" value="Nucleic acid-binding proteins"/>
    <property type="match status" value="1"/>
</dbReference>
<feature type="domain" description="ChsH2 C-terminal OB-fold" evidence="2">
    <location>
        <begin position="50"/>
        <end position="108"/>
    </location>
</feature>
<proteinExistence type="predicted"/>
<reference evidence="3 4" key="1">
    <citation type="submission" date="2019-04" db="EMBL/GenBank/DDBJ databases">
        <title>Natronomonas sp. F20-122 a newhaloarchaeon isolated from a saline saltern of Isla Bacuta, Huelva, Spain.</title>
        <authorList>
            <person name="Duran-Viseras A."/>
            <person name="Sanchez-Porro C."/>
            <person name="Ventosa A."/>
        </authorList>
    </citation>
    <scope>NUCLEOTIDE SEQUENCE [LARGE SCALE GENOMIC DNA]</scope>
    <source>
        <strain evidence="3 4">F20-122</strain>
    </source>
</reference>
<sequence length="128" mass="13700">MSDARNAGFDDFLDAVEAGEPYYLEGPEGDGWLPPRRIDPATGSDELTERPLPETGTIVTHTQTHVASPDFTGDAPYVVAVVDFGPVRVTGQLRGIDADEVDIGQSVGIAVGRSETTDERLVVFEPVD</sequence>
<dbReference type="AlphaFoldDB" id="A0A4U5J8P7"/>
<gene>
    <name evidence="3" type="ORF">DM868_14645</name>
</gene>
<dbReference type="PANTHER" id="PTHR34075">
    <property type="entry name" value="BLR3430 PROTEIN"/>
    <property type="match status" value="1"/>
</dbReference>
<name>A0A4U5J8P7_9EURY</name>
<dbReference type="PANTHER" id="PTHR34075:SF5">
    <property type="entry name" value="BLR3430 PROTEIN"/>
    <property type="match status" value="1"/>
</dbReference>
<evidence type="ECO:0000313" key="4">
    <source>
        <dbReference type="Proteomes" id="UP000308037"/>
    </source>
</evidence>
<keyword evidence="4" id="KW-1185">Reference proteome</keyword>
<organism evidence="3 4">
    <name type="scientific">Natronomonas salsuginis</name>
    <dbReference type="NCBI Taxonomy" id="2217661"/>
    <lineage>
        <taxon>Archaea</taxon>
        <taxon>Methanobacteriati</taxon>
        <taxon>Methanobacteriota</taxon>
        <taxon>Stenosarchaea group</taxon>
        <taxon>Halobacteria</taxon>
        <taxon>Halobacteriales</taxon>
        <taxon>Natronomonadaceae</taxon>
        <taxon>Natronomonas</taxon>
    </lineage>
</organism>
<dbReference type="RefSeq" id="WP_137277583.1">
    <property type="nucleotide sequence ID" value="NZ_QKNX01000009.1"/>
</dbReference>
<feature type="region of interest" description="Disordered" evidence="1">
    <location>
        <begin position="23"/>
        <end position="54"/>
    </location>
</feature>
<evidence type="ECO:0000259" key="2">
    <source>
        <dbReference type="Pfam" id="PF01796"/>
    </source>
</evidence>
<comment type="caution">
    <text evidence="3">The sequence shown here is derived from an EMBL/GenBank/DDBJ whole genome shotgun (WGS) entry which is preliminary data.</text>
</comment>
<evidence type="ECO:0000313" key="3">
    <source>
        <dbReference type="EMBL" id="TKR24466.1"/>
    </source>
</evidence>
<protein>
    <submittedName>
        <fullName evidence="3">Nucleic acid-binding protein</fullName>
    </submittedName>
</protein>
<dbReference type="InterPro" id="IPR052513">
    <property type="entry name" value="Thioester_dehydratase-like"/>
</dbReference>
<dbReference type="Proteomes" id="UP000308037">
    <property type="component" value="Unassembled WGS sequence"/>
</dbReference>
<dbReference type="InterPro" id="IPR002878">
    <property type="entry name" value="ChsH2_C"/>
</dbReference>
<dbReference type="Pfam" id="PF01796">
    <property type="entry name" value="OB_ChsH2_C"/>
    <property type="match status" value="1"/>
</dbReference>
<dbReference type="OrthoDB" id="9573at2157"/>